<evidence type="ECO:0000256" key="4">
    <source>
        <dbReference type="ARBA" id="ARBA00022692"/>
    </source>
</evidence>
<name>A0A0K8WJ10_BACLA</name>
<dbReference type="EMBL" id="GDHF01004655">
    <property type="protein sequence ID" value="JAI47659.1"/>
    <property type="molecule type" value="Transcribed_RNA"/>
</dbReference>
<proteinExistence type="predicted"/>
<keyword evidence="7" id="KW-0408">Iron</keyword>
<dbReference type="InterPro" id="IPR034804">
    <property type="entry name" value="SQR/QFR_C/D"/>
</dbReference>
<protein>
    <submittedName>
        <fullName evidence="11">Succinate dehydrogenase cytochrome b560 subunit, mitochondrial</fullName>
    </submittedName>
</protein>
<comment type="subcellular location">
    <subcellularLocation>
        <location evidence="1">Membrane</location>
        <topology evidence="1">Multi-pass membrane protein</topology>
    </subcellularLocation>
</comment>
<evidence type="ECO:0000256" key="7">
    <source>
        <dbReference type="ARBA" id="ARBA00023004"/>
    </source>
</evidence>
<dbReference type="GO" id="GO:0046872">
    <property type="term" value="F:metal ion binding"/>
    <property type="evidence" value="ECO:0007669"/>
    <property type="project" value="UniProtKB-KW"/>
</dbReference>
<sequence>MSFFTIANGAIISIRTSTSQFDSKTKVGIKVYTRKGWSKVANMYAITRSLIRSTALRQGIQRMQVAAPSRQVTLKVVPAAEAIQTETFDEKNIRLGRELSPHLTIYKPQLTSMLSITHRGTGFALTGYAWALGLGALMSSHDISHYVTIIEGLHLGSATLVALKFALAFPLAFHSCCGVRHLLWDTGRFLKITEVYLTGYVTLGISFVLSAILACL</sequence>
<evidence type="ECO:0000256" key="3">
    <source>
        <dbReference type="ARBA" id="ARBA00022617"/>
    </source>
</evidence>
<evidence type="ECO:0000256" key="8">
    <source>
        <dbReference type="ARBA" id="ARBA00023136"/>
    </source>
</evidence>
<keyword evidence="6 9" id="KW-1133">Transmembrane helix</keyword>
<keyword evidence="8 9" id="KW-0472">Membrane</keyword>
<dbReference type="PANTHER" id="PTHR10978">
    <property type="entry name" value="SUCCINATE DEHYDROGENASE CYTOCHROME B560 SUBUNIT"/>
    <property type="match status" value="1"/>
</dbReference>
<evidence type="ECO:0000256" key="5">
    <source>
        <dbReference type="ARBA" id="ARBA00022723"/>
    </source>
</evidence>
<evidence type="ECO:0000256" key="6">
    <source>
        <dbReference type="ARBA" id="ARBA00022989"/>
    </source>
</evidence>
<comment type="pathway">
    <text evidence="2">Carbohydrate metabolism; tricarboxylic acid cycle.</text>
</comment>
<dbReference type="AlphaFoldDB" id="A0A0K8WJ10"/>
<dbReference type="FunFam" id="1.20.1300.10:FF:000011">
    <property type="entry name" value="Succinate dehydrogenase cytochrome b560 subunit"/>
    <property type="match status" value="1"/>
</dbReference>
<dbReference type="GO" id="GO:0009055">
    <property type="term" value="F:electron transfer activity"/>
    <property type="evidence" value="ECO:0007669"/>
    <property type="project" value="InterPro"/>
</dbReference>
<dbReference type="GO" id="GO:0006099">
    <property type="term" value="P:tricarboxylic acid cycle"/>
    <property type="evidence" value="ECO:0007669"/>
    <property type="project" value="InterPro"/>
</dbReference>
<dbReference type="Pfam" id="PF01127">
    <property type="entry name" value="Sdh_cyt"/>
    <property type="match status" value="1"/>
</dbReference>
<accession>A0A0K8WJ10</accession>
<evidence type="ECO:0000256" key="2">
    <source>
        <dbReference type="ARBA" id="ARBA00005163"/>
    </source>
</evidence>
<gene>
    <name evidence="11" type="primary">SDHC_1</name>
    <name evidence="10" type="synonym">SDHC_2</name>
    <name evidence="11" type="ORF">c0_g1_i2</name>
    <name evidence="10" type="ORF">c0_g1_i3</name>
</gene>
<evidence type="ECO:0000313" key="10">
    <source>
        <dbReference type="EMBL" id="JAI47659.1"/>
    </source>
</evidence>
<feature type="transmembrane region" description="Helical" evidence="9">
    <location>
        <begin position="161"/>
        <end position="183"/>
    </location>
</feature>
<feature type="transmembrane region" description="Helical" evidence="9">
    <location>
        <begin position="195"/>
        <end position="214"/>
    </location>
</feature>
<evidence type="ECO:0000313" key="11">
    <source>
        <dbReference type="EMBL" id="JAI51146.1"/>
    </source>
</evidence>
<dbReference type="PANTHER" id="PTHR10978:SF5">
    <property type="entry name" value="SUCCINATE DEHYDROGENASE CYTOCHROME B560 SUBUNIT, MITOCHONDRIAL"/>
    <property type="match status" value="1"/>
</dbReference>
<dbReference type="SUPFAM" id="SSF81343">
    <property type="entry name" value="Fumarate reductase respiratory complex transmembrane subunits"/>
    <property type="match status" value="1"/>
</dbReference>
<dbReference type="Gene3D" id="1.20.1300.10">
    <property type="entry name" value="Fumarate reductase/succinate dehydrogenase, transmembrane subunit"/>
    <property type="match status" value="1"/>
</dbReference>
<dbReference type="InterPro" id="IPR018495">
    <property type="entry name" value="Succ_DH_cyt_bsu_CS"/>
</dbReference>
<dbReference type="GO" id="GO:0005739">
    <property type="term" value="C:mitochondrion"/>
    <property type="evidence" value="ECO:0007669"/>
    <property type="project" value="GOC"/>
</dbReference>
<dbReference type="InterPro" id="IPR000701">
    <property type="entry name" value="SuccDH_FuR_B_TM-su"/>
</dbReference>
<dbReference type="EMBL" id="GDHF01001168">
    <property type="protein sequence ID" value="JAI51146.1"/>
    <property type="molecule type" value="Transcribed_RNA"/>
</dbReference>
<dbReference type="OrthoDB" id="588261at2759"/>
<dbReference type="InterPro" id="IPR014314">
    <property type="entry name" value="Succ_DH_cytb556"/>
</dbReference>
<dbReference type="NCBIfam" id="TIGR02970">
    <property type="entry name" value="succ_dehyd_cytB"/>
    <property type="match status" value="1"/>
</dbReference>
<evidence type="ECO:0000256" key="9">
    <source>
        <dbReference type="SAM" id="Phobius"/>
    </source>
</evidence>
<dbReference type="GO" id="GO:0016020">
    <property type="term" value="C:membrane"/>
    <property type="evidence" value="ECO:0007669"/>
    <property type="project" value="UniProtKB-SubCell"/>
</dbReference>
<dbReference type="PROSITE" id="PS01001">
    <property type="entry name" value="SDH_CYT_2"/>
    <property type="match status" value="1"/>
</dbReference>
<keyword evidence="4 9" id="KW-0812">Transmembrane</keyword>
<evidence type="ECO:0000256" key="1">
    <source>
        <dbReference type="ARBA" id="ARBA00004141"/>
    </source>
</evidence>
<organism evidence="11">
    <name type="scientific">Bactrocera latifrons</name>
    <name type="common">Malaysian fruit fly</name>
    <name type="synonym">Chaetodacus latifrons</name>
    <dbReference type="NCBI Taxonomy" id="174628"/>
    <lineage>
        <taxon>Eukaryota</taxon>
        <taxon>Metazoa</taxon>
        <taxon>Ecdysozoa</taxon>
        <taxon>Arthropoda</taxon>
        <taxon>Hexapoda</taxon>
        <taxon>Insecta</taxon>
        <taxon>Pterygota</taxon>
        <taxon>Neoptera</taxon>
        <taxon>Endopterygota</taxon>
        <taxon>Diptera</taxon>
        <taxon>Brachycera</taxon>
        <taxon>Muscomorpha</taxon>
        <taxon>Tephritoidea</taxon>
        <taxon>Tephritidae</taxon>
        <taxon>Bactrocera</taxon>
        <taxon>Bactrocera</taxon>
    </lineage>
</organism>
<keyword evidence="5" id="KW-0479">Metal-binding</keyword>
<dbReference type="GO" id="GO:0006121">
    <property type="term" value="P:mitochondrial electron transport, succinate to ubiquinone"/>
    <property type="evidence" value="ECO:0007669"/>
    <property type="project" value="TreeGrafter"/>
</dbReference>
<feature type="transmembrane region" description="Helical" evidence="9">
    <location>
        <begin position="122"/>
        <end position="141"/>
    </location>
</feature>
<reference evidence="11" key="1">
    <citation type="submission" date="2015-06" db="EMBL/GenBank/DDBJ databases">
        <authorList>
            <person name="Hoefler B.C."/>
            <person name="Straight P.D."/>
        </authorList>
    </citation>
    <scope>NUCLEOTIDE SEQUENCE</scope>
</reference>
<dbReference type="CDD" id="cd03499">
    <property type="entry name" value="SQR_TypeC_SdhC"/>
    <property type="match status" value="1"/>
</dbReference>
<keyword evidence="3" id="KW-0349">Heme</keyword>